<dbReference type="InterPro" id="IPR035482">
    <property type="entry name" value="SIS_PGI_2"/>
</dbReference>
<protein>
    <recommendedName>
        <fullName evidence="1 5">Glucose-6-phosphate isomerase</fullName>
        <ecNumber evidence="1 5">5.3.1.9</ecNumber>
    </recommendedName>
</protein>
<dbReference type="GO" id="GO:0016853">
    <property type="term" value="F:isomerase activity"/>
    <property type="evidence" value="ECO:0007669"/>
    <property type="project" value="UniProtKB-KW"/>
</dbReference>
<dbReference type="SUPFAM" id="SSF53697">
    <property type="entry name" value="SIS domain"/>
    <property type="match status" value="1"/>
</dbReference>
<dbReference type="PANTHER" id="PTHR11469">
    <property type="entry name" value="GLUCOSE-6-PHOSPHATE ISOMERASE"/>
    <property type="match status" value="1"/>
</dbReference>
<evidence type="ECO:0000256" key="2">
    <source>
        <dbReference type="ARBA" id="ARBA00022432"/>
    </source>
</evidence>
<comment type="caution">
    <text evidence="6">The sequence shown here is derived from an EMBL/GenBank/DDBJ whole genome shotgun (WGS) entry which is preliminary data.</text>
</comment>
<evidence type="ECO:0000256" key="4">
    <source>
        <dbReference type="ARBA" id="ARBA00023235"/>
    </source>
</evidence>
<proteinExistence type="inferred from homology"/>
<evidence type="ECO:0000313" key="6">
    <source>
        <dbReference type="EMBL" id="MDM8201172.1"/>
    </source>
</evidence>
<dbReference type="CDD" id="cd05016">
    <property type="entry name" value="SIS_PGI_2"/>
    <property type="match status" value="1"/>
</dbReference>
<dbReference type="PANTHER" id="PTHR11469:SF1">
    <property type="entry name" value="GLUCOSE-6-PHOSPHATE ISOMERASE"/>
    <property type="match status" value="1"/>
</dbReference>
<comment type="catalytic activity">
    <reaction evidence="5">
        <text>alpha-D-glucose 6-phosphate = beta-D-fructose 6-phosphate</text>
        <dbReference type="Rhea" id="RHEA:11816"/>
        <dbReference type="ChEBI" id="CHEBI:57634"/>
        <dbReference type="ChEBI" id="CHEBI:58225"/>
        <dbReference type="EC" id="5.3.1.9"/>
    </reaction>
</comment>
<dbReference type="Proteomes" id="UP001529380">
    <property type="component" value="Unassembled WGS sequence"/>
</dbReference>
<dbReference type="EMBL" id="JAUDCL010000011">
    <property type="protein sequence ID" value="MDM8201172.1"/>
    <property type="molecule type" value="Genomic_DNA"/>
</dbReference>
<keyword evidence="4 5" id="KW-0413">Isomerase</keyword>
<reference evidence="6 7" key="1">
    <citation type="submission" date="2023-06" db="EMBL/GenBank/DDBJ databases">
        <title>Identification and characterization of horizontal gene transfer across gut microbiota members of farm animals based on homology search.</title>
        <authorList>
            <person name="Schwarzerova J."/>
            <person name="Nykrynova M."/>
            <person name="Jureckova K."/>
            <person name="Cejkova D."/>
            <person name="Rychlik I."/>
        </authorList>
    </citation>
    <scope>NUCLEOTIDE SEQUENCE [LARGE SCALE GENOMIC DNA]</scope>
    <source>
        <strain evidence="6 7">ET340</strain>
    </source>
</reference>
<organism evidence="6 7">
    <name type="scientific">Allofournierella massiliensis</name>
    <dbReference type="NCBI Taxonomy" id="1650663"/>
    <lineage>
        <taxon>Bacteria</taxon>
        <taxon>Bacillati</taxon>
        <taxon>Bacillota</taxon>
        <taxon>Clostridia</taxon>
        <taxon>Eubacteriales</taxon>
        <taxon>Oscillospiraceae</taxon>
        <taxon>Allofournierella</taxon>
    </lineage>
</organism>
<dbReference type="InterPro" id="IPR001672">
    <property type="entry name" value="G6P_Isomerase"/>
</dbReference>
<evidence type="ECO:0000256" key="1">
    <source>
        <dbReference type="ARBA" id="ARBA00011952"/>
    </source>
</evidence>
<gene>
    <name evidence="6" type="ORF">QUW08_07690</name>
</gene>
<dbReference type="Pfam" id="PF00342">
    <property type="entry name" value="PGI"/>
    <property type="match status" value="1"/>
</dbReference>
<dbReference type="EC" id="5.3.1.9" evidence="1 5"/>
<evidence type="ECO:0000256" key="3">
    <source>
        <dbReference type="ARBA" id="ARBA00023152"/>
    </source>
</evidence>
<evidence type="ECO:0000313" key="7">
    <source>
        <dbReference type="Proteomes" id="UP001529380"/>
    </source>
</evidence>
<dbReference type="PRINTS" id="PR00662">
    <property type="entry name" value="G6PISOMERASE"/>
</dbReference>
<comment type="similarity">
    <text evidence="5">Belongs to the GPI family.</text>
</comment>
<keyword evidence="2 5" id="KW-0312">Gluconeogenesis</keyword>
<dbReference type="PROSITE" id="PS00174">
    <property type="entry name" value="P_GLUCOSE_ISOMERASE_2"/>
    <property type="match status" value="1"/>
</dbReference>
<dbReference type="InterPro" id="IPR018189">
    <property type="entry name" value="Phosphoglucose_isomerase_CS"/>
</dbReference>
<sequence length="422" mass="46993">MKLYLNTDLAQRYADAGLLEQERLRAKDIYRELTAAGEASPDWGVTGWLHCEEAAMQRAQIAEKAKEIRENADVFVLVGVGGSNQAARAMIEALDTTGPQILYAGNTLSAWELARTLQKLEGKSVYINVIAKNFETLEPGSHFRVLRRWMSERYTPEEMARRVVLTGTYGSRLEEIAKENGYLFLSFPERIGGRYSAFSPVSLLALAVAGLDVEAFVAGGSAMEAELAAEQGGIAAEYAALRSALGQKDYAIEMLAAFEPRLFWAQSWWKQLFGESEGKDHKGLFPATMTNSEDLHSMGQYMQEGRRILIETFLMVDDPGAELRVQPDKAFGDRFDYLDGMDFANINRAAEKATIQAHDAGGVPCIQLRLPRLDEETYGRMYYFFMMACAVSGKLLGVDPFDQNGVEEYKRSMFSALGKPKN</sequence>
<dbReference type="PROSITE" id="PS00765">
    <property type="entry name" value="P_GLUCOSE_ISOMERASE_1"/>
    <property type="match status" value="1"/>
</dbReference>
<dbReference type="Gene3D" id="3.40.50.10490">
    <property type="entry name" value="Glucose-6-phosphate isomerase like protein, domain 1"/>
    <property type="match status" value="2"/>
</dbReference>
<dbReference type="InterPro" id="IPR046348">
    <property type="entry name" value="SIS_dom_sf"/>
</dbReference>
<name>A0ABT7UQK9_9FIRM</name>
<comment type="pathway">
    <text evidence="5">Carbohydrate degradation; glycolysis; D-glyceraldehyde 3-phosphate and glycerone phosphate from D-glucose: step 2/4.</text>
</comment>
<evidence type="ECO:0000256" key="5">
    <source>
        <dbReference type="RuleBase" id="RU000612"/>
    </source>
</evidence>
<keyword evidence="7" id="KW-1185">Reference proteome</keyword>
<dbReference type="PROSITE" id="PS51463">
    <property type="entry name" value="P_GLUCOSE_ISOMERASE_3"/>
    <property type="match status" value="1"/>
</dbReference>
<accession>A0ABT7UQK9</accession>
<keyword evidence="3 5" id="KW-0324">Glycolysis</keyword>
<dbReference type="RefSeq" id="WP_289599767.1">
    <property type="nucleotide sequence ID" value="NZ_JAUDCL010000011.1"/>
</dbReference>